<feature type="compositionally biased region" description="Basic and acidic residues" evidence="5">
    <location>
        <begin position="1"/>
        <end position="34"/>
    </location>
</feature>
<dbReference type="SMART" id="SM00715">
    <property type="entry name" value="LA"/>
    <property type="match status" value="1"/>
</dbReference>
<keyword evidence="2 4" id="KW-0694">RNA-binding</keyword>
<dbReference type="PANTHER" id="PTHR22792">
    <property type="entry name" value="LUPUS LA PROTEIN-RELATED"/>
    <property type="match status" value="1"/>
</dbReference>
<dbReference type="FunFam" id="1.10.10.10:FF:000158">
    <property type="entry name" value="La ribonucleoprotein domain family member 7"/>
    <property type="match status" value="1"/>
</dbReference>
<comment type="caution">
    <text evidence="7">The sequence shown here is derived from an EMBL/GenBank/DDBJ whole genome shotgun (WGS) entry which is preliminary data.</text>
</comment>
<dbReference type="GO" id="GO:0006396">
    <property type="term" value="P:RNA processing"/>
    <property type="evidence" value="ECO:0007669"/>
    <property type="project" value="InterPro"/>
</dbReference>
<sequence>MNEDLSRRRELSNKTVSHSEEVETHIPDEKHSAEASKTLSGGDMERWTPPDEDLVQKVVNLVEYYLSDENLAKDAFLLKHVRRNRMGFVNIKLLTSLKKMKQLTKDWRVTAYALRKSLKVELNEEGNKVRRKAPLPPSFLVQVPSKLLLVWNISKTHQVGDPAAPHRSSMESAIAILGPFGTISTIRVIRPGRELPPEVRKYGYKYPELNSQECVLVEYEDVEVADRAYRELCRDSKVINVVLVGRCSKRVAGWVSGCVEHIPSGKNMNVLRQQMERLQVREDDSS</sequence>
<feature type="domain" description="HTH La-type RNA-binding" evidence="6">
    <location>
        <begin position="48"/>
        <end position="139"/>
    </location>
</feature>
<keyword evidence="3" id="KW-0539">Nucleus</keyword>
<dbReference type="GO" id="GO:0003729">
    <property type="term" value="F:mRNA binding"/>
    <property type="evidence" value="ECO:0007669"/>
    <property type="project" value="TreeGrafter"/>
</dbReference>
<organism evidence="7 8">
    <name type="scientific">Scleropages formosus</name>
    <name type="common">Asian bonytongue</name>
    <name type="synonym">Osteoglossum formosum</name>
    <dbReference type="NCBI Taxonomy" id="113540"/>
    <lineage>
        <taxon>Eukaryota</taxon>
        <taxon>Metazoa</taxon>
        <taxon>Chordata</taxon>
        <taxon>Craniata</taxon>
        <taxon>Vertebrata</taxon>
        <taxon>Euteleostomi</taxon>
        <taxon>Actinopterygii</taxon>
        <taxon>Neopterygii</taxon>
        <taxon>Teleostei</taxon>
        <taxon>Osteoglossocephala</taxon>
        <taxon>Osteoglossomorpha</taxon>
        <taxon>Osteoglossiformes</taxon>
        <taxon>Osteoglossidae</taxon>
        <taxon>Scleropages</taxon>
    </lineage>
</organism>
<dbReference type="SUPFAM" id="SSF46785">
    <property type="entry name" value="Winged helix' DNA-binding domain"/>
    <property type="match status" value="1"/>
</dbReference>
<dbReference type="Proteomes" id="UP000034805">
    <property type="component" value="Unassembled WGS sequence"/>
</dbReference>
<evidence type="ECO:0000256" key="4">
    <source>
        <dbReference type="PROSITE-ProRule" id="PRU00332"/>
    </source>
</evidence>
<evidence type="ECO:0000256" key="3">
    <source>
        <dbReference type="ARBA" id="ARBA00023242"/>
    </source>
</evidence>
<evidence type="ECO:0000313" key="8">
    <source>
        <dbReference type="Proteomes" id="UP000034805"/>
    </source>
</evidence>
<dbReference type="InterPro" id="IPR045180">
    <property type="entry name" value="La_dom_prot"/>
</dbReference>
<dbReference type="AlphaFoldDB" id="A0A0P7XM01"/>
<dbReference type="InterPro" id="IPR006630">
    <property type="entry name" value="La_HTH"/>
</dbReference>
<dbReference type="InterPro" id="IPR036388">
    <property type="entry name" value="WH-like_DNA-bd_sf"/>
</dbReference>
<dbReference type="Gene3D" id="1.10.10.10">
    <property type="entry name" value="Winged helix-like DNA-binding domain superfamily/Winged helix DNA-binding domain"/>
    <property type="match status" value="1"/>
</dbReference>
<dbReference type="PRINTS" id="PR00302">
    <property type="entry name" value="LUPUSLA"/>
</dbReference>
<evidence type="ECO:0000256" key="1">
    <source>
        <dbReference type="ARBA" id="ARBA00004123"/>
    </source>
</evidence>
<dbReference type="PROSITE" id="PS50961">
    <property type="entry name" value="HTH_LA"/>
    <property type="match status" value="1"/>
</dbReference>
<comment type="subcellular location">
    <subcellularLocation>
        <location evidence="1">Nucleus</location>
    </subcellularLocation>
</comment>
<dbReference type="GO" id="GO:0005634">
    <property type="term" value="C:nucleus"/>
    <property type="evidence" value="ECO:0007669"/>
    <property type="project" value="UniProtKB-SubCell"/>
</dbReference>
<feature type="region of interest" description="Disordered" evidence="5">
    <location>
        <begin position="1"/>
        <end position="47"/>
    </location>
</feature>
<protein>
    <recommendedName>
        <fullName evidence="6">HTH La-type RNA-binding domain-containing protein</fullName>
    </recommendedName>
</protein>
<proteinExistence type="predicted"/>
<accession>A0A0P7XM01</accession>
<evidence type="ECO:0000256" key="5">
    <source>
        <dbReference type="SAM" id="MobiDB-lite"/>
    </source>
</evidence>
<dbReference type="Pfam" id="PF05383">
    <property type="entry name" value="La"/>
    <property type="match status" value="1"/>
</dbReference>
<dbReference type="EMBL" id="JARO02000651">
    <property type="protein sequence ID" value="KPP77840.1"/>
    <property type="molecule type" value="Genomic_DNA"/>
</dbReference>
<dbReference type="InterPro" id="IPR002344">
    <property type="entry name" value="Lupus_La"/>
</dbReference>
<dbReference type="CDD" id="cd08033">
    <property type="entry name" value="LARP_6"/>
    <property type="match status" value="1"/>
</dbReference>
<evidence type="ECO:0000256" key="2">
    <source>
        <dbReference type="ARBA" id="ARBA00022884"/>
    </source>
</evidence>
<evidence type="ECO:0000313" key="7">
    <source>
        <dbReference type="EMBL" id="KPP77840.1"/>
    </source>
</evidence>
<gene>
    <name evidence="7" type="ORF">Z043_102707</name>
</gene>
<reference evidence="7 8" key="1">
    <citation type="submission" date="2015-08" db="EMBL/GenBank/DDBJ databases">
        <title>The genome of the Asian arowana (Scleropages formosus).</title>
        <authorList>
            <person name="Tan M.H."/>
            <person name="Gan H.M."/>
            <person name="Croft L.J."/>
            <person name="Austin C.M."/>
        </authorList>
    </citation>
    <scope>NUCLEOTIDE SEQUENCE [LARGE SCALE GENOMIC DNA]</scope>
    <source>
        <strain evidence="7">Aro1</strain>
    </source>
</reference>
<name>A0A0P7XM01_SCLFO</name>
<dbReference type="InterPro" id="IPR036390">
    <property type="entry name" value="WH_DNA-bd_sf"/>
</dbReference>
<evidence type="ECO:0000259" key="6">
    <source>
        <dbReference type="PROSITE" id="PS50961"/>
    </source>
</evidence>
<dbReference type="PANTHER" id="PTHR22792:SF71">
    <property type="entry name" value="LA-RELATED PROTEIN 6"/>
    <property type="match status" value="1"/>
</dbReference>
<dbReference type="GO" id="GO:1990904">
    <property type="term" value="C:ribonucleoprotein complex"/>
    <property type="evidence" value="ECO:0007669"/>
    <property type="project" value="InterPro"/>
</dbReference>